<accession>A0A7R9HI42</accession>
<reference evidence="3" key="1">
    <citation type="submission" date="2020-11" db="EMBL/GenBank/DDBJ databases">
        <authorList>
            <person name="Tran Van P."/>
        </authorList>
    </citation>
    <scope>NUCLEOTIDE SEQUENCE</scope>
</reference>
<feature type="compositionally biased region" description="Basic and acidic residues" evidence="1">
    <location>
        <begin position="268"/>
        <end position="277"/>
    </location>
</feature>
<dbReference type="EMBL" id="OB792645">
    <property type="protein sequence ID" value="CAD7423127.1"/>
    <property type="molecule type" value="Genomic_DNA"/>
</dbReference>
<protein>
    <submittedName>
        <fullName evidence="3">Uncharacterized protein</fullName>
    </submittedName>
</protein>
<evidence type="ECO:0000313" key="3">
    <source>
        <dbReference type="EMBL" id="CAD7423127.1"/>
    </source>
</evidence>
<keyword evidence="2" id="KW-1133">Transmembrane helix</keyword>
<dbReference type="CDD" id="cd00063">
    <property type="entry name" value="FN3"/>
    <property type="match status" value="1"/>
</dbReference>
<dbReference type="AlphaFoldDB" id="A0A7R9HI42"/>
<keyword evidence="2" id="KW-0472">Membrane</keyword>
<evidence type="ECO:0000256" key="1">
    <source>
        <dbReference type="SAM" id="MobiDB-lite"/>
    </source>
</evidence>
<keyword evidence="2" id="KW-0812">Transmembrane</keyword>
<organism evidence="3">
    <name type="scientific">Timema monikensis</name>
    <dbReference type="NCBI Taxonomy" id="170555"/>
    <lineage>
        <taxon>Eukaryota</taxon>
        <taxon>Metazoa</taxon>
        <taxon>Ecdysozoa</taxon>
        <taxon>Arthropoda</taxon>
        <taxon>Hexapoda</taxon>
        <taxon>Insecta</taxon>
        <taxon>Pterygota</taxon>
        <taxon>Neoptera</taxon>
        <taxon>Polyneoptera</taxon>
        <taxon>Phasmatodea</taxon>
        <taxon>Timematodea</taxon>
        <taxon>Timematoidea</taxon>
        <taxon>Timematidae</taxon>
        <taxon>Timema</taxon>
    </lineage>
</organism>
<name>A0A7R9HI42_9NEOP</name>
<evidence type="ECO:0000256" key="2">
    <source>
        <dbReference type="SAM" id="Phobius"/>
    </source>
</evidence>
<gene>
    <name evidence="3" type="ORF">TMSB3V08_LOCUS122</name>
</gene>
<dbReference type="InterPro" id="IPR003961">
    <property type="entry name" value="FN3_dom"/>
</dbReference>
<proteinExistence type="predicted"/>
<feature type="region of interest" description="Disordered" evidence="1">
    <location>
        <begin position="268"/>
        <end position="372"/>
    </location>
</feature>
<feature type="compositionally biased region" description="Polar residues" evidence="1">
    <location>
        <begin position="319"/>
        <end position="328"/>
    </location>
</feature>
<sequence>MLWKKTKICTLTDSRKNFTSSITELPEPPKDCVLRNRSESEGLEVACIPGFDGDLPQHFLLEVSESPSVKEFQPQIPNGVTSTMNDEGIRPRITGPPIYIELGAKPVFMLHSLEAGKDYELAVFARNDWGKSDPPVIIPKVRVTTAMEKLTGEVSEEAESGASTQPMAVVLGVIVAAAFLILGGIFVTAGLVICKRRSLASQGATAPSSRPQQFPLDELLRESPPKTSLEAGCVGGMYHDEIMNVMVHVPAHVSRVPRADVVMPRMRLRNEASEKESQPVTRTSIVEDEGGGGNSVTFNHRSAHNEPPPTDRTDAPSLQAGSSSSNTYLLDKTYDPQPGTSFYIRPEDVSPVPRVSEAKRKNNARKKGYPSLLSGSHYKNDLLAEKDCKEAKHKEKAIKRKIAEEKNNAKIINKNPRKKAKKPQVNTGKRNLFEDIDDDYDSECLYCCEKFSASTCNEYVIK</sequence>
<feature type="transmembrane region" description="Helical" evidence="2">
    <location>
        <begin position="167"/>
        <end position="193"/>
    </location>
</feature>